<evidence type="ECO:0000313" key="3">
    <source>
        <dbReference type="Proteomes" id="UP000298595"/>
    </source>
</evidence>
<evidence type="ECO:0000313" key="2">
    <source>
        <dbReference type="EMBL" id="QCO00116.1"/>
    </source>
</evidence>
<dbReference type="Gene3D" id="1.10.10.10">
    <property type="entry name" value="Winged helix-like DNA-binding domain superfamily/Winged helix DNA-binding domain"/>
    <property type="match status" value="1"/>
</dbReference>
<dbReference type="KEGG" id="aare:D3093_33205"/>
<dbReference type="GO" id="GO:0003677">
    <property type="term" value="F:DNA binding"/>
    <property type="evidence" value="ECO:0007669"/>
    <property type="project" value="InterPro"/>
</dbReference>
<dbReference type="InterPro" id="IPR002514">
    <property type="entry name" value="Transposase_8"/>
</dbReference>
<dbReference type="InterPro" id="IPR012337">
    <property type="entry name" value="RNaseH-like_sf"/>
</dbReference>
<reference evidence="2 3" key="1">
    <citation type="submission" date="2018-09" db="EMBL/GenBank/DDBJ databases">
        <title>Whole genome based analysis of evolution and adaptive divergence in Indian and Brazilian strains of Azospirillum brasilense.</title>
        <authorList>
            <person name="Singh C."/>
            <person name="Tripathi A.K."/>
        </authorList>
    </citation>
    <scope>NUCLEOTIDE SEQUENCE [LARGE SCALE GENOMIC DNA]</scope>
    <source>
        <strain evidence="2 3">MTCC4035</strain>
        <plasmid evidence="2 3">p5</plasmid>
    </source>
</reference>
<gene>
    <name evidence="2" type="ORF">D3093_33205</name>
</gene>
<organism evidence="2 3">
    <name type="scientific">Azospirillum argentinense</name>
    <dbReference type="NCBI Taxonomy" id="2970906"/>
    <lineage>
        <taxon>Bacteria</taxon>
        <taxon>Pseudomonadati</taxon>
        <taxon>Pseudomonadota</taxon>
        <taxon>Alphaproteobacteria</taxon>
        <taxon>Rhodospirillales</taxon>
        <taxon>Azospirillaceae</taxon>
        <taxon>Azospirillum</taxon>
    </lineage>
</organism>
<proteinExistence type="predicted"/>
<dbReference type="Gene3D" id="3.30.420.10">
    <property type="entry name" value="Ribonuclease H-like superfamily/Ribonuclease H"/>
    <property type="match status" value="1"/>
</dbReference>
<sequence>MSKTTNKFSPEVRARAVRLVLDHEKDHPSRWAAVMSIAAKIGCSGQTLNEWVKKAEVEAGTRAGVPSDVTDRLKALERENRELRQANEILRKASAYFCGGGARPPVQAMIAFIDEHRGAHGVEPICQVLPIAPSTYHRHASRRSDPDRLPVRAKRDARLKVAIRRVFDENFAVYGVRKVWRQLKREGQAVARCTVARLMRDLGLRGVIRGKPVRTTVSDKAAPCPLDHVNRQFHAPRPNMLWLSDFTYVATWQGFVYVAFVIDAYARRIVGWRVSRTAHAAFVLDALEQALHERRPAKHGGLVHHSDRGVQYVSIKYTERLADAGIEPSVGSVGDSYDNALAETINGLYKAEVIHRRGPWRSFEAVEYATLEWVDWFNHRRILGPIGNIPPAEAEARFHAMTDTSAMAA</sequence>
<dbReference type="PROSITE" id="PS50994">
    <property type="entry name" value="INTEGRASE"/>
    <property type="match status" value="1"/>
</dbReference>
<dbReference type="NCBIfam" id="NF033516">
    <property type="entry name" value="transpos_IS3"/>
    <property type="match status" value="1"/>
</dbReference>
<dbReference type="GO" id="GO:0004803">
    <property type="term" value="F:transposase activity"/>
    <property type="evidence" value="ECO:0007669"/>
    <property type="project" value="InterPro"/>
</dbReference>
<dbReference type="PANTHER" id="PTHR46889:SF4">
    <property type="entry name" value="TRANSPOSASE INSO FOR INSERTION SEQUENCE ELEMENT IS911B-RELATED"/>
    <property type="match status" value="1"/>
</dbReference>
<dbReference type="Pfam" id="PF13276">
    <property type="entry name" value="HTH_21"/>
    <property type="match status" value="1"/>
</dbReference>
<protein>
    <submittedName>
        <fullName evidence="2">IS3 family transposase</fullName>
    </submittedName>
</protein>
<dbReference type="Pfam" id="PF00665">
    <property type="entry name" value="rve"/>
    <property type="match status" value="1"/>
</dbReference>
<dbReference type="InterPro" id="IPR036388">
    <property type="entry name" value="WH-like_DNA-bd_sf"/>
</dbReference>
<dbReference type="Proteomes" id="UP000298595">
    <property type="component" value="Plasmid p5"/>
</dbReference>
<evidence type="ECO:0000259" key="1">
    <source>
        <dbReference type="PROSITE" id="PS50994"/>
    </source>
</evidence>
<keyword evidence="2" id="KW-0614">Plasmid</keyword>
<dbReference type="InterPro" id="IPR025948">
    <property type="entry name" value="HTH-like_dom"/>
</dbReference>
<dbReference type="InterPro" id="IPR001584">
    <property type="entry name" value="Integrase_cat-core"/>
</dbReference>
<dbReference type="GO" id="GO:0015074">
    <property type="term" value="P:DNA integration"/>
    <property type="evidence" value="ECO:0007669"/>
    <property type="project" value="InterPro"/>
</dbReference>
<dbReference type="InterPro" id="IPR048020">
    <property type="entry name" value="Transpos_IS3"/>
</dbReference>
<dbReference type="InterPro" id="IPR050900">
    <property type="entry name" value="Transposase_IS3/IS150/IS904"/>
</dbReference>
<accession>A0A4D8PXE4</accession>
<dbReference type="AlphaFoldDB" id="A0A4D8PXE4"/>
<name>A0A4D8PXE4_9PROT</name>
<dbReference type="EMBL" id="CP032326">
    <property type="protein sequence ID" value="QCO00116.1"/>
    <property type="molecule type" value="Genomic_DNA"/>
</dbReference>
<dbReference type="InterPro" id="IPR009057">
    <property type="entry name" value="Homeodomain-like_sf"/>
</dbReference>
<dbReference type="GO" id="GO:0006313">
    <property type="term" value="P:DNA transposition"/>
    <property type="evidence" value="ECO:0007669"/>
    <property type="project" value="InterPro"/>
</dbReference>
<feature type="domain" description="Integrase catalytic" evidence="1">
    <location>
        <begin position="234"/>
        <end position="399"/>
    </location>
</feature>
<dbReference type="PANTHER" id="PTHR46889">
    <property type="entry name" value="TRANSPOSASE INSF FOR INSERTION SEQUENCE IS3B-RELATED"/>
    <property type="match status" value="1"/>
</dbReference>
<geneLocation type="plasmid" evidence="2 3">
    <name>p5</name>
</geneLocation>
<dbReference type="SUPFAM" id="SSF46689">
    <property type="entry name" value="Homeodomain-like"/>
    <property type="match status" value="1"/>
</dbReference>
<dbReference type="InterPro" id="IPR036397">
    <property type="entry name" value="RNaseH_sf"/>
</dbReference>
<dbReference type="SUPFAM" id="SSF53098">
    <property type="entry name" value="Ribonuclease H-like"/>
    <property type="match status" value="1"/>
</dbReference>
<dbReference type="Pfam" id="PF01527">
    <property type="entry name" value="HTH_Tnp_1"/>
    <property type="match status" value="1"/>
</dbReference>
<dbReference type="RefSeq" id="WP_137118829.1">
    <property type="nucleotide sequence ID" value="NZ_CP032326.1"/>
</dbReference>